<accession>A0AAW2B242</accession>
<protein>
    <recommendedName>
        <fullName evidence="4">BESS domain-containing protein</fullName>
    </recommendedName>
</protein>
<sequence length="152" mass="16911">MVLKSSKSGAGAEDVYLPKWKYYHIMSFLRDTCTPEESSDNFTTVLAALSTSQCPEIITSSPSTSTSTYTSTPTTPPQLHPHKAVSEPKKQKIDKATEAMQYAMGFLKRKASSQHTGFLHYLESCLESLPDNKAKKLKRQIIELAHAVQDED</sequence>
<organism evidence="2 3">
    <name type="scientific">Culter alburnus</name>
    <name type="common">Topmouth culter</name>
    <dbReference type="NCBI Taxonomy" id="194366"/>
    <lineage>
        <taxon>Eukaryota</taxon>
        <taxon>Metazoa</taxon>
        <taxon>Chordata</taxon>
        <taxon>Craniata</taxon>
        <taxon>Vertebrata</taxon>
        <taxon>Euteleostomi</taxon>
        <taxon>Actinopterygii</taxon>
        <taxon>Neopterygii</taxon>
        <taxon>Teleostei</taxon>
        <taxon>Ostariophysi</taxon>
        <taxon>Cypriniformes</taxon>
        <taxon>Xenocyprididae</taxon>
        <taxon>Xenocypridinae</taxon>
        <taxon>Culter</taxon>
    </lineage>
</organism>
<dbReference type="EMBL" id="JAWDJR010000002">
    <property type="protein sequence ID" value="KAK9979019.1"/>
    <property type="molecule type" value="Genomic_DNA"/>
</dbReference>
<feature type="compositionally biased region" description="Low complexity" evidence="1">
    <location>
        <begin position="59"/>
        <end position="73"/>
    </location>
</feature>
<dbReference type="AlphaFoldDB" id="A0AAW2B242"/>
<keyword evidence="3" id="KW-1185">Reference proteome</keyword>
<proteinExistence type="predicted"/>
<comment type="caution">
    <text evidence="2">The sequence shown here is derived from an EMBL/GenBank/DDBJ whole genome shotgun (WGS) entry which is preliminary data.</text>
</comment>
<evidence type="ECO:0008006" key="4">
    <source>
        <dbReference type="Google" id="ProtNLM"/>
    </source>
</evidence>
<reference evidence="2 3" key="1">
    <citation type="submission" date="2024-05" db="EMBL/GenBank/DDBJ databases">
        <title>A high-quality chromosomal-level genome assembly of Topmouth culter (Culter alburnus).</title>
        <authorList>
            <person name="Zhao H."/>
        </authorList>
    </citation>
    <scope>NUCLEOTIDE SEQUENCE [LARGE SCALE GENOMIC DNA]</scope>
    <source>
        <strain evidence="2">CATC2023</strain>
        <tissue evidence="2">Muscle</tissue>
    </source>
</reference>
<evidence type="ECO:0000256" key="1">
    <source>
        <dbReference type="SAM" id="MobiDB-lite"/>
    </source>
</evidence>
<name>A0AAW2B242_CULAL</name>
<feature type="region of interest" description="Disordered" evidence="1">
    <location>
        <begin position="57"/>
        <end position="90"/>
    </location>
</feature>
<evidence type="ECO:0000313" key="2">
    <source>
        <dbReference type="EMBL" id="KAK9979019.1"/>
    </source>
</evidence>
<evidence type="ECO:0000313" key="3">
    <source>
        <dbReference type="Proteomes" id="UP001479290"/>
    </source>
</evidence>
<gene>
    <name evidence="2" type="ORF">ABG768_012466</name>
</gene>
<dbReference type="Proteomes" id="UP001479290">
    <property type="component" value="Unassembled WGS sequence"/>
</dbReference>